<comment type="caution">
    <text evidence="1">The sequence shown here is derived from an EMBL/GenBank/DDBJ whole genome shotgun (WGS) entry which is preliminary data.</text>
</comment>
<dbReference type="EMBL" id="BART01015391">
    <property type="protein sequence ID" value="GAG83844.1"/>
    <property type="molecule type" value="Genomic_DNA"/>
</dbReference>
<proteinExistence type="predicted"/>
<name>X1AMK7_9ZZZZ</name>
<protein>
    <submittedName>
        <fullName evidence="1">Uncharacterized protein</fullName>
    </submittedName>
</protein>
<organism evidence="1">
    <name type="scientific">marine sediment metagenome</name>
    <dbReference type="NCBI Taxonomy" id="412755"/>
    <lineage>
        <taxon>unclassified sequences</taxon>
        <taxon>metagenomes</taxon>
        <taxon>ecological metagenomes</taxon>
    </lineage>
</organism>
<sequence length="207" mass="23481">MNGPANFVLFDSLKDIKINGEFTGSIISKYRDKIIFSDNIKISDSEGIIITEGLLTGFEKIGNILTPFSRNSDFKWNLIDIPLEYSVLIPEDTMEQYDQGQFSNEFPFTINLLHTAGLLLNDLKFGLNHLDFFKGEILKNPIAMIRNGIIIADRVVIDDNGDPVFYDCLIVGRDKNEDINISYEPIINVDDKVVEYIIILGIEELKI</sequence>
<evidence type="ECO:0000313" key="1">
    <source>
        <dbReference type="EMBL" id="GAG83844.1"/>
    </source>
</evidence>
<accession>X1AMK7</accession>
<dbReference type="AlphaFoldDB" id="X1AMK7"/>
<reference evidence="1" key="1">
    <citation type="journal article" date="2014" name="Front. Microbiol.">
        <title>High frequency of phylogenetically diverse reductive dehalogenase-homologous genes in deep subseafloor sedimentary metagenomes.</title>
        <authorList>
            <person name="Kawai M."/>
            <person name="Futagami T."/>
            <person name="Toyoda A."/>
            <person name="Takaki Y."/>
            <person name="Nishi S."/>
            <person name="Hori S."/>
            <person name="Arai W."/>
            <person name="Tsubouchi T."/>
            <person name="Morono Y."/>
            <person name="Uchiyama I."/>
            <person name="Ito T."/>
            <person name="Fujiyama A."/>
            <person name="Inagaki F."/>
            <person name="Takami H."/>
        </authorList>
    </citation>
    <scope>NUCLEOTIDE SEQUENCE</scope>
    <source>
        <strain evidence="1">Expedition CK06-06</strain>
    </source>
</reference>
<gene>
    <name evidence="1" type="ORF">S01H4_29894</name>
</gene>